<feature type="region of interest" description="Disordered" evidence="7">
    <location>
        <begin position="66"/>
        <end position="164"/>
    </location>
</feature>
<keyword evidence="3 9" id="KW-0732">Signal</keyword>
<feature type="domain" description="EGF-like" evidence="10">
    <location>
        <begin position="261"/>
        <end position="295"/>
    </location>
</feature>
<dbReference type="InterPro" id="IPR000157">
    <property type="entry name" value="TIR_dom"/>
</dbReference>
<keyword evidence="4 8" id="KW-1133">Transmembrane helix</keyword>
<evidence type="ECO:0000256" key="9">
    <source>
        <dbReference type="SAM" id="SignalP"/>
    </source>
</evidence>
<feature type="disulfide bond" evidence="6">
    <location>
        <begin position="285"/>
        <end position="294"/>
    </location>
</feature>
<comment type="subcellular location">
    <subcellularLocation>
        <location evidence="1">Membrane</location>
    </subcellularLocation>
</comment>
<evidence type="ECO:0000256" key="4">
    <source>
        <dbReference type="ARBA" id="ARBA00022989"/>
    </source>
</evidence>
<dbReference type="PRINTS" id="PR01537">
    <property type="entry name" value="INTRLKN1R1F"/>
</dbReference>
<feature type="domain" description="TIR" evidence="11">
    <location>
        <begin position="431"/>
        <end position="599"/>
    </location>
</feature>
<gene>
    <name evidence="12" type="ORF">ElyMa_004999300</name>
</gene>
<feature type="chain" id="PRO_5043921168" evidence="9">
    <location>
        <begin position="26"/>
        <end position="731"/>
    </location>
</feature>
<feature type="domain" description="EGF-like" evidence="10">
    <location>
        <begin position="332"/>
        <end position="371"/>
    </location>
</feature>
<evidence type="ECO:0000313" key="13">
    <source>
        <dbReference type="Proteomes" id="UP000762676"/>
    </source>
</evidence>
<dbReference type="InterPro" id="IPR035897">
    <property type="entry name" value="Toll_tir_struct_dom_sf"/>
</dbReference>
<dbReference type="SUPFAM" id="SSF57196">
    <property type="entry name" value="EGF/Laminin"/>
    <property type="match status" value="1"/>
</dbReference>
<keyword evidence="6" id="KW-0245">EGF-like domain</keyword>
<dbReference type="InterPro" id="IPR000742">
    <property type="entry name" value="EGF"/>
</dbReference>
<keyword evidence="5 8" id="KW-0472">Membrane</keyword>
<reference evidence="12 13" key="1">
    <citation type="journal article" date="2021" name="Elife">
        <title>Chloroplast acquisition without the gene transfer in kleptoplastic sea slugs, Plakobranchus ocellatus.</title>
        <authorList>
            <person name="Maeda T."/>
            <person name="Takahashi S."/>
            <person name="Yoshida T."/>
            <person name="Shimamura S."/>
            <person name="Takaki Y."/>
            <person name="Nagai Y."/>
            <person name="Toyoda A."/>
            <person name="Suzuki Y."/>
            <person name="Arimoto A."/>
            <person name="Ishii H."/>
            <person name="Satoh N."/>
            <person name="Nishiyama T."/>
            <person name="Hasebe M."/>
            <person name="Maruyama T."/>
            <person name="Minagawa J."/>
            <person name="Obokata J."/>
            <person name="Shigenobu S."/>
        </authorList>
    </citation>
    <scope>NUCLEOTIDE SEQUENCE [LARGE SCALE GENOMIC DNA]</scope>
</reference>
<evidence type="ECO:0000256" key="8">
    <source>
        <dbReference type="SAM" id="Phobius"/>
    </source>
</evidence>
<evidence type="ECO:0000256" key="3">
    <source>
        <dbReference type="ARBA" id="ARBA00022729"/>
    </source>
</evidence>
<evidence type="ECO:0000313" key="12">
    <source>
        <dbReference type="EMBL" id="GFS18128.1"/>
    </source>
</evidence>
<dbReference type="AlphaFoldDB" id="A0AAV4J8X6"/>
<feature type="transmembrane region" description="Helical" evidence="8">
    <location>
        <begin position="384"/>
        <end position="407"/>
    </location>
</feature>
<dbReference type="GO" id="GO:0038023">
    <property type="term" value="F:signaling receptor activity"/>
    <property type="evidence" value="ECO:0007669"/>
    <property type="project" value="TreeGrafter"/>
</dbReference>
<evidence type="ECO:0000256" key="5">
    <source>
        <dbReference type="ARBA" id="ARBA00023136"/>
    </source>
</evidence>
<dbReference type="Gene3D" id="3.40.50.10140">
    <property type="entry name" value="Toll/interleukin-1 receptor homology (TIR) domain"/>
    <property type="match status" value="1"/>
</dbReference>
<evidence type="ECO:0000259" key="10">
    <source>
        <dbReference type="PROSITE" id="PS50026"/>
    </source>
</evidence>
<dbReference type="SMART" id="SM00255">
    <property type="entry name" value="TIR"/>
    <property type="match status" value="1"/>
</dbReference>
<keyword evidence="2 8" id="KW-0812">Transmembrane</keyword>
<feature type="compositionally biased region" description="Polar residues" evidence="7">
    <location>
        <begin position="66"/>
        <end position="95"/>
    </location>
</feature>
<dbReference type="SMART" id="SM00181">
    <property type="entry name" value="EGF"/>
    <property type="match status" value="3"/>
</dbReference>
<dbReference type="SUPFAM" id="SSF52200">
    <property type="entry name" value="Toll/Interleukin receptor TIR domain"/>
    <property type="match status" value="1"/>
</dbReference>
<dbReference type="EMBL" id="BMAT01009997">
    <property type="protein sequence ID" value="GFS18128.1"/>
    <property type="molecule type" value="Genomic_DNA"/>
</dbReference>
<feature type="signal peptide" evidence="9">
    <location>
        <begin position="1"/>
        <end position="25"/>
    </location>
</feature>
<dbReference type="PROSITE" id="PS50104">
    <property type="entry name" value="TIR"/>
    <property type="match status" value="1"/>
</dbReference>
<dbReference type="GO" id="GO:0007165">
    <property type="term" value="P:signal transduction"/>
    <property type="evidence" value="ECO:0007669"/>
    <property type="project" value="InterPro"/>
</dbReference>
<name>A0AAV4J8X6_9GAST</name>
<evidence type="ECO:0000259" key="11">
    <source>
        <dbReference type="PROSITE" id="PS50104"/>
    </source>
</evidence>
<proteinExistence type="predicted"/>
<evidence type="ECO:0000256" key="1">
    <source>
        <dbReference type="ARBA" id="ARBA00004370"/>
    </source>
</evidence>
<evidence type="ECO:0000256" key="2">
    <source>
        <dbReference type="ARBA" id="ARBA00022692"/>
    </source>
</evidence>
<accession>A0AAV4J8X6</accession>
<dbReference type="PROSITE" id="PS00022">
    <property type="entry name" value="EGF_1"/>
    <property type="match status" value="1"/>
</dbReference>
<protein>
    <submittedName>
        <fullName evidence="12">Protein toll</fullName>
    </submittedName>
</protein>
<keyword evidence="13" id="KW-1185">Reference proteome</keyword>
<dbReference type="PANTHER" id="PTHR24365:SF541">
    <property type="entry name" value="PROTEIN TOLL-RELATED"/>
    <property type="match status" value="1"/>
</dbReference>
<sequence>MTRERFHAMVIWLLTCYAALQSVTAAPWLSVPAADPGQNKSSTSADQPASVEASLTSFLNGIGQVRNTGNVSSSDADETANSPVGMSFDFSANQGNSGGSFVKPEQDSSSASNATEVAEDKPPEPVGMSFDFSANQGNSGGSIVKPEQDSSSASNATEVAGDKPTPRIVFDFSANKGNFPADDKLWTKVEPDESDDWGDSFDDVDLYFDLDEDECTDSCEDFKDICSGNDKCEVLENCTAMCNKADGTRFVLYPKDLRPIEERRCAESGKICVHGKCQEDKSCACDVGYEGDLCDVKQCYLPCLHGTCYKYEVSENKVACACKPGWQGVLCNEEACTLPCARGSCLYRNGNITASAMFCNCPHGWTGKLCEKEIPDPAASAKTLALIVGITTPAVCIIVMIISWYILWRKRVIFVFKIINMFKAYEDDDDKLYDAYVSLTDADYVFVKHVLQPKLENMGHRLYLHARDGAAGEVKSEEILDAVKKSRRCIMLLSSDYVSNEWCRFEYLIAQHETCIKLKQRIIPILMDDIDKDKKKMDKTLRFIVDSVKCLRYPKQPQELLSPVPTSTTQLDPEKCKSKEVTKFKKKVDKFWERLRLNMPKKRSTPKEKCTLVPGDSNLFYSHQNTKKTGFGSLFSKLSNSMPVSSKIEKTSSTDFSFAEPTSSSEKFSEVNPVALISVTARVYPKINSFYSDTIERSVTTGDNSESSYVIAGEDMKGVATEDIGHVDFKL</sequence>
<organism evidence="12 13">
    <name type="scientific">Elysia marginata</name>
    <dbReference type="NCBI Taxonomy" id="1093978"/>
    <lineage>
        <taxon>Eukaryota</taxon>
        <taxon>Metazoa</taxon>
        <taxon>Spiralia</taxon>
        <taxon>Lophotrochozoa</taxon>
        <taxon>Mollusca</taxon>
        <taxon>Gastropoda</taxon>
        <taxon>Heterobranchia</taxon>
        <taxon>Euthyneura</taxon>
        <taxon>Panpulmonata</taxon>
        <taxon>Sacoglossa</taxon>
        <taxon>Placobranchoidea</taxon>
        <taxon>Plakobranchidae</taxon>
        <taxon>Elysia</taxon>
    </lineage>
</organism>
<dbReference type="Proteomes" id="UP000762676">
    <property type="component" value="Unassembled WGS sequence"/>
</dbReference>
<comment type="caution">
    <text evidence="12">The sequence shown here is derived from an EMBL/GenBank/DDBJ whole genome shotgun (WGS) entry which is preliminary data.</text>
</comment>
<dbReference type="Gene3D" id="2.10.25.10">
    <property type="entry name" value="Laminin"/>
    <property type="match status" value="3"/>
</dbReference>
<evidence type="ECO:0000256" key="6">
    <source>
        <dbReference type="PROSITE-ProRule" id="PRU00076"/>
    </source>
</evidence>
<dbReference type="PANTHER" id="PTHR24365">
    <property type="entry name" value="TOLL-LIKE RECEPTOR"/>
    <property type="match status" value="1"/>
</dbReference>
<dbReference type="PROSITE" id="PS50026">
    <property type="entry name" value="EGF_3"/>
    <property type="match status" value="2"/>
</dbReference>
<dbReference type="Pfam" id="PF01582">
    <property type="entry name" value="TIR"/>
    <property type="match status" value="1"/>
</dbReference>
<dbReference type="GO" id="GO:0005886">
    <property type="term" value="C:plasma membrane"/>
    <property type="evidence" value="ECO:0007669"/>
    <property type="project" value="TreeGrafter"/>
</dbReference>
<evidence type="ECO:0000256" key="7">
    <source>
        <dbReference type="SAM" id="MobiDB-lite"/>
    </source>
</evidence>
<comment type="caution">
    <text evidence="6">Lacks conserved residue(s) required for the propagation of feature annotation.</text>
</comment>
<keyword evidence="6" id="KW-1015">Disulfide bond</keyword>
<dbReference type="PROSITE" id="PS01186">
    <property type="entry name" value="EGF_2"/>
    <property type="match status" value="1"/>
</dbReference>
<feature type="disulfide bond" evidence="6">
    <location>
        <begin position="361"/>
        <end position="370"/>
    </location>
</feature>